<dbReference type="InterPro" id="IPR002881">
    <property type="entry name" value="DUF58"/>
</dbReference>
<dbReference type="Pfam" id="PF01882">
    <property type="entry name" value="DUF58"/>
    <property type="match status" value="1"/>
</dbReference>
<proteinExistence type="predicted"/>
<evidence type="ECO:0000256" key="1">
    <source>
        <dbReference type="SAM" id="MobiDB-lite"/>
    </source>
</evidence>
<protein>
    <submittedName>
        <fullName evidence="4">Uncharacterized protein (DUF58 family)</fullName>
    </submittedName>
</protein>
<keyword evidence="2" id="KW-0472">Membrane</keyword>
<keyword evidence="2" id="KW-0812">Transmembrane</keyword>
<accession>A0A4Q7Y4M1</accession>
<feature type="region of interest" description="Disordered" evidence="1">
    <location>
        <begin position="177"/>
        <end position="202"/>
    </location>
</feature>
<dbReference type="RefSeq" id="WP_104530422.1">
    <property type="nucleotide sequence ID" value="NZ_POQT01000053.1"/>
</dbReference>
<sequence length="448" mass="45966">MRGAPGRALSALTVRGRGLIAGGLALALAGAVLGETALVQLAVFVLALPLLAASSVVRGRFLVTTHRTATPPRVPRGTPAEVVLHLGSTDTRRGGLWLLTEQLPAALGRSPRFTVSGLPAGATTPLRYAVTGRFRGRYELGPLRLRVVDPFGLVERTAVGTGTAPLVVVPRVRPLGPGGPGTGAGRGGNGAHRSISAHGDDDVSVRDYRRGDDLRKVHWKATARTGELMVRLEERPWRAQGTLLLDTRARAHLVAPLRPGAGAVPGPPGDDCPPADSLEWLVEAAASIGATLAGRGSDVRVITDAGELAPPPGRAGLRADELLDRLATVRPSRVADLHAAVATACRAAGDGPLVCLLGAVGPEDVAELVQLRPGPATDVAVLMDVTGWADPSARGRRPSGGADALHTAREEASALLSAAGWRVATAGADRGVADVWAALGGVPRGVPA</sequence>
<keyword evidence="2" id="KW-1133">Transmembrane helix</keyword>
<comment type="caution">
    <text evidence="4">The sequence shown here is derived from an EMBL/GenBank/DDBJ whole genome shotgun (WGS) entry which is preliminary data.</text>
</comment>
<evidence type="ECO:0000313" key="4">
    <source>
        <dbReference type="EMBL" id="RZU31354.1"/>
    </source>
</evidence>
<dbReference type="Proteomes" id="UP000292507">
    <property type="component" value="Unassembled WGS sequence"/>
</dbReference>
<keyword evidence="5" id="KW-1185">Reference proteome</keyword>
<feature type="domain" description="DUF58" evidence="3">
    <location>
        <begin position="204"/>
        <end position="245"/>
    </location>
</feature>
<feature type="compositionally biased region" description="Gly residues" evidence="1">
    <location>
        <begin position="177"/>
        <end position="190"/>
    </location>
</feature>
<evidence type="ECO:0000259" key="3">
    <source>
        <dbReference type="Pfam" id="PF01882"/>
    </source>
</evidence>
<name>A0A4Q7Y4M1_9ACTN</name>
<dbReference type="EMBL" id="SHKV01000001">
    <property type="protein sequence ID" value="RZU31354.1"/>
    <property type="molecule type" value="Genomic_DNA"/>
</dbReference>
<dbReference type="OrthoDB" id="9812729at2"/>
<organism evidence="4 5">
    <name type="scientific">Blastococcus saxobsidens</name>
    <dbReference type="NCBI Taxonomy" id="138336"/>
    <lineage>
        <taxon>Bacteria</taxon>
        <taxon>Bacillati</taxon>
        <taxon>Actinomycetota</taxon>
        <taxon>Actinomycetes</taxon>
        <taxon>Geodermatophilales</taxon>
        <taxon>Geodermatophilaceae</taxon>
        <taxon>Blastococcus</taxon>
    </lineage>
</organism>
<dbReference type="AlphaFoldDB" id="A0A4Q7Y4M1"/>
<evidence type="ECO:0000313" key="5">
    <source>
        <dbReference type="Proteomes" id="UP000292507"/>
    </source>
</evidence>
<evidence type="ECO:0000256" key="2">
    <source>
        <dbReference type="SAM" id="Phobius"/>
    </source>
</evidence>
<feature type="transmembrane region" description="Helical" evidence="2">
    <location>
        <begin position="12"/>
        <end position="32"/>
    </location>
</feature>
<gene>
    <name evidence="4" type="ORF">BKA19_1013</name>
</gene>
<dbReference type="PANTHER" id="PTHR34351:SF1">
    <property type="entry name" value="SLR1927 PROTEIN"/>
    <property type="match status" value="1"/>
</dbReference>
<reference evidence="4 5" key="1">
    <citation type="submission" date="2019-02" db="EMBL/GenBank/DDBJ databases">
        <title>Sequencing the genomes of 1000 actinobacteria strains.</title>
        <authorList>
            <person name="Klenk H.-P."/>
        </authorList>
    </citation>
    <scope>NUCLEOTIDE SEQUENCE [LARGE SCALE GENOMIC DNA]</scope>
    <source>
        <strain evidence="4 5">DSM 44509</strain>
    </source>
</reference>
<dbReference type="PANTHER" id="PTHR34351">
    <property type="entry name" value="SLR1927 PROTEIN-RELATED"/>
    <property type="match status" value="1"/>
</dbReference>